<dbReference type="PANTHER" id="PTHR11265">
    <property type="entry name" value="S-ADENOSYL-METHYLTRANSFERASE MRAW"/>
    <property type="match status" value="1"/>
</dbReference>
<dbReference type="Gene3D" id="1.10.150.170">
    <property type="entry name" value="Putative methyltransferase TM0872, insert domain"/>
    <property type="match status" value="1"/>
</dbReference>
<keyword evidence="3" id="KW-0808">Transferase</keyword>
<keyword evidence="7" id="KW-1185">Reference proteome</keyword>
<evidence type="ECO:0000256" key="4">
    <source>
        <dbReference type="ARBA" id="ARBA00022691"/>
    </source>
</evidence>
<organism evidence="6 7">
    <name type="scientific">Phaeodactylum tricornutum (strain CCAP 1055/1)</name>
    <dbReference type="NCBI Taxonomy" id="556484"/>
    <lineage>
        <taxon>Eukaryota</taxon>
        <taxon>Sar</taxon>
        <taxon>Stramenopiles</taxon>
        <taxon>Ochrophyta</taxon>
        <taxon>Bacillariophyta</taxon>
        <taxon>Bacillariophyceae</taxon>
        <taxon>Bacillariophycidae</taxon>
        <taxon>Naviculales</taxon>
        <taxon>Phaeodactylaceae</taxon>
        <taxon>Phaeodactylum</taxon>
    </lineage>
</organism>
<dbReference type="PaxDb" id="2850-Phatr15884"/>
<dbReference type="KEGG" id="pti:PHATRDRAFT_15884"/>
<dbReference type="GO" id="GO:0071424">
    <property type="term" value="F:rRNA (cytosine-N4-)-methyltransferase activity"/>
    <property type="evidence" value="ECO:0007669"/>
    <property type="project" value="TreeGrafter"/>
</dbReference>
<dbReference type="STRING" id="556484.B7GAV5"/>
<dbReference type="GeneID" id="7195737"/>
<sequence>LFIDGTLGGGGHSAALLQRLQPGDVVFGCDVDPAALATASERTGNDATTNLVLPPTCPGVDGILLDLGVSSHQIDTAERGFAFMKDGPLDMRMGQQNLHTGLTAADICNEFDEVELRRILKTYGDEPRAKSIAHSIVQSRPLQTTNDLVEAVSAVVPQFARKGKRLGRMSTLARVFQSLRIVVNQEDKVLEQALVDMAPTLLRPGGRLVVLSYQSMEDRSTKRVMRDGMTRKKTHSDEKDMYGNYCGAPRPFLALGKRQKATEEEIAGNPRARSATLRVAERQDTGKAKV</sequence>
<reference evidence="7" key="2">
    <citation type="submission" date="2008-08" db="EMBL/GenBank/DDBJ databases">
        <authorList>
            <consortium name="Diatom Consortium"/>
            <person name="Grigoriev I."/>
            <person name="Grimwood J."/>
            <person name="Kuo A."/>
            <person name="Otillar R.P."/>
            <person name="Salamov A."/>
            <person name="Detter J.C."/>
            <person name="Lindquist E."/>
            <person name="Shapiro H."/>
            <person name="Lucas S."/>
            <person name="Glavina del Rio T."/>
            <person name="Pitluck S."/>
            <person name="Rokhsar D."/>
            <person name="Bowler C."/>
        </authorList>
    </citation>
    <scope>GENOME REANNOTATION</scope>
    <source>
        <strain evidence="7">CCAP 1055/1</strain>
    </source>
</reference>
<feature type="region of interest" description="Disordered" evidence="5">
    <location>
        <begin position="259"/>
        <end position="290"/>
    </location>
</feature>
<dbReference type="InterPro" id="IPR002903">
    <property type="entry name" value="RsmH"/>
</dbReference>
<dbReference type="GO" id="GO:0070475">
    <property type="term" value="P:rRNA base methylation"/>
    <property type="evidence" value="ECO:0007669"/>
    <property type="project" value="TreeGrafter"/>
</dbReference>
<feature type="region of interest" description="Disordered" evidence="5">
    <location>
        <begin position="221"/>
        <end position="243"/>
    </location>
</feature>
<feature type="compositionally biased region" description="Basic and acidic residues" evidence="5">
    <location>
        <begin position="221"/>
        <end position="241"/>
    </location>
</feature>
<evidence type="ECO:0000313" key="7">
    <source>
        <dbReference type="Proteomes" id="UP000000759"/>
    </source>
</evidence>
<feature type="compositionally biased region" description="Basic and acidic residues" evidence="5">
    <location>
        <begin position="279"/>
        <end position="290"/>
    </location>
</feature>
<evidence type="ECO:0000256" key="5">
    <source>
        <dbReference type="SAM" id="MobiDB-lite"/>
    </source>
</evidence>
<name>B7GAV5_PHATC</name>
<dbReference type="Pfam" id="PF01795">
    <property type="entry name" value="Methyltransf_5"/>
    <property type="match status" value="1"/>
</dbReference>
<dbReference type="FunCoup" id="B7GAV5">
    <property type="interactions" value="75"/>
</dbReference>
<dbReference type="SUPFAM" id="SSF81799">
    <property type="entry name" value="Putative methyltransferase TM0872, insert domain"/>
    <property type="match status" value="1"/>
</dbReference>
<dbReference type="PANTHER" id="PTHR11265:SF0">
    <property type="entry name" value="12S RRNA N4-METHYLCYTIDINE METHYLTRANSFERASE"/>
    <property type="match status" value="1"/>
</dbReference>
<dbReference type="RefSeq" id="XP_002184257.1">
    <property type="nucleotide sequence ID" value="XM_002184221.1"/>
</dbReference>
<reference evidence="6 7" key="1">
    <citation type="journal article" date="2008" name="Nature">
        <title>The Phaeodactylum genome reveals the evolutionary history of diatom genomes.</title>
        <authorList>
            <person name="Bowler C."/>
            <person name="Allen A.E."/>
            <person name="Badger J.H."/>
            <person name="Grimwood J."/>
            <person name="Jabbari K."/>
            <person name="Kuo A."/>
            <person name="Maheswari U."/>
            <person name="Martens C."/>
            <person name="Maumus F."/>
            <person name="Otillar R.P."/>
            <person name="Rayko E."/>
            <person name="Salamov A."/>
            <person name="Vandepoele K."/>
            <person name="Beszteri B."/>
            <person name="Gruber A."/>
            <person name="Heijde M."/>
            <person name="Katinka M."/>
            <person name="Mock T."/>
            <person name="Valentin K."/>
            <person name="Verret F."/>
            <person name="Berges J.A."/>
            <person name="Brownlee C."/>
            <person name="Cadoret J.P."/>
            <person name="Chiovitti A."/>
            <person name="Choi C.J."/>
            <person name="Coesel S."/>
            <person name="De Martino A."/>
            <person name="Detter J.C."/>
            <person name="Durkin C."/>
            <person name="Falciatore A."/>
            <person name="Fournet J."/>
            <person name="Haruta M."/>
            <person name="Huysman M.J."/>
            <person name="Jenkins B.D."/>
            <person name="Jiroutova K."/>
            <person name="Jorgensen R.E."/>
            <person name="Joubert Y."/>
            <person name="Kaplan A."/>
            <person name="Kroger N."/>
            <person name="Kroth P.G."/>
            <person name="La Roche J."/>
            <person name="Lindquist E."/>
            <person name="Lommer M."/>
            <person name="Martin-Jezequel V."/>
            <person name="Lopez P.J."/>
            <person name="Lucas S."/>
            <person name="Mangogna M."/>
            <person name="McGinnis K."/>
            <person name="Medlin L.K."/>
            <person name="Montsant A."/>
            <person name="Oudot-Le Secq M.P."/>
            <person name="Napoli C."/>
            <person name="Obornik M."/>
            <person name="Parker M.S."/>
            <person name="Petit J.L."/>
            <person name="Porcel B.M."/>
            <person name="Poulsen N."/>
            <person name="Robison M."/>
            <person name="Rychlewski L."/>
            <person name="Rynearson T.A."/>
            <person name="Schmutz J."/>
            <person name="Shapiro H."/>
            <person name="Siaut M."/>
            <person name="Stanley M."/>
            <person name="Sussman M.R."/>
            <person name="Taylor A.R."/>
            <person name="Vardi A."/>
            <person name="von Dassow P."/>
            <person name="Vyverman W."/>
            <person name="Willis A."/>
            <person name="Wyrwicz L.S."/>
            <person name="Rokhsar D.S."/>
            <person name="Weissenbach J."/>
            <person name="Armbrust E.V."/>
            <person name="Green B.R."/>
            <person name="Van de Peer Y."/>
            <person name="Grigoriev I.V."/>
        </authorList>
    </citation>
    <scope>NUCLEOTIDE SEQUENCE [LARGE SCALE GENOMIC DNA]</scope>
    <source>
        <strain evidence="6 7">CCAP 1055/1</strain>
    </source>
</reference>
<dbReference type="Gene3D" id="3.40.50.150">
    <property type="entry name" value="Vaccinia Virus protein VP39"/>
    <property type="match status" value="1"/>
</dbReference>
<dbReference type="InterPro" id="IPR029063">
    <property type="entry name" value="SAM-dependent_MTases_sf"/>
</dbReference>
<dbReference type="NCBIfam" id="TIGR00006">
    <property type="entry name" value="16S rRNA (cytosine(1402)-N(4))-methyltransferase RsmH"/>
    <property type="match status" value="1"/>
</dbReference>
<evidence type="ECO:0000313" key="6">
    <source>
        <dbReference type="EMBL" id="EEC44435.1"/>
    </source>
</evidence>
<gene>
    <name evidence="6" type="ORF">PHATRDRAFT_15884</name>
</gene>
<dbReference type="InParanoid" id="B7GAV5"/>
<protein>
    <submittedName>
        <fullName evidence="6">Uncharacterized protein</fullName>
    </submittedName>
</protein>
<dbReference type="AlphaFoldDB" id="B7GAV5"/>
<keyword evidence="4" id="KW-0949">S-adenosyl-L-methionine</keyword>
<proteinExistence type="inferred from homology"/>
<comment type="similarity">
    <text evidence="1">Belongs to the methyltransferase superfamily. RsmH family.</text>
</comment>
<evidence type="ECO:0000256" key="1">
    <source>
        <dbReference type="ARBA" id="ARBA00010396"/>
    </source>
</evidence>
<feature type="non-terminal residue" evidence="6">
    <location>
        <position position="1"/>
    </location>
</feature>
<dbReference type="Proteomes" id="UP000000759">
    <property type="component" value="Chromosome 22"/>
</dbReference>
<dbReference type="HAMAP" id="MF_01007">
    <property type="entry name" value="16SrRNA_methyltr_H"/>
    <property type="match status" value="1"/>
</dbReference>
<dbReference type="SUPFAM" id="SSF53335">
    <property type="entry name" value="S-adenosyl-L-methionine-dependent methyltransferases"/>
    <property type="match status" value="1"/>
</dbReference>
<dbReference type="InterPro" id="IPR023397">
    <property type="entry name" value="SAM-dep_MeTrfase_MraW_recog"/>
</dbReference>
<dbReference type="OrthoDB" id="16290at2759"/>
<accession>B7GAV5</accession>
<dbReference type="eggNOG" id="KOG2782">
    <property type="taxonomic scope" value="Eukaryota"/>
</dbReference>
<dbReference type="PIRSF" id="PIRSF004486">
    <property type="entry name" value="MraW"/>
    <property type="match status" value="1"/>
</dbReference>
<evidence type="ECO:0000256" key="2">
    <source>
        <dbReference type="ARBA" id="ARBA00022603"/>
    </source>
</evidence>
<dbReference type="EMBL" id="CM000624">
    <property type="protein sequence ID" value="EEC44435.1"/>
    <property type="molecule type" value="Genomic_DNA"/>
</dbReference>
<evidence type="ECO:0000256" key="3">
    <source>
        <dbReference type="ARBA" id="ARBA00022679"/>
    </source>
</evidence>
<keyword evidence="2" id="KW-0489">Methyltransferase</keyword>